<proteinExistence type="predicted"/>
<reference evidence="1" key="1">
    <citation type="journal article" date="2020" name="mSystems">
        <title>Genome- and Community-Level Interaction Insights into Carbon Utilization and Element Cycling Functions of Hydrothermarchaeota in Hydrothermal Sediment.</title>
        <authorList>
            <person name="Zhou Z."/>
            <person name="Liu Y."/>
            <person name="Xu W."/>
            <person name="Pan J."/>
            <person name="Luo Z.H."/>
            <person name="Li M."/>
        </authorList>
    </citation>
    <scope>NUCLEOTIDE SEQUENCE [LARGE SCALE GENOMIC DNA]</scope>
    <source>
        <strain evidence="1">SpSt-885</strain>
    </source>
</reference>
<accession>A0A7J3SMD8</accession>
<dbReference type="AlphaFoldDB" id="A0A7J3SMD8"/>
<comment type="caution">
    <text evidence="1">The sequence shown here is derived from an EMBL/GenBank/DDBJ whole genome shotgun (WGS) entry which is preliminary data.</text>
</comment>
<gene>
    <name evidence="1" type="ORF">ENW83_06035</name>
</gene>
<organism evidence="1">
    <name type="scientific">Fervidicoccus fontis</name>
    <dbReference type="NCBI Taxonomy" id="683846"/>
    <lineage>
        <taxon>Archaea</taxon>
        <taxon>Thermoproteota</taxon>
        <taxon>Thermoprotei</taxon>
        <taxon>Fervidicoccales</taxon>
        <taxon>Fervidicoccaceae</taxon>
        <taxon>Fervidicoccus</taxon>
    </lineage>
</organism>
<name>A0A7J3SMD8_9CREN</name>
<dbReference type="EMBL" id="DTLS01000174">
    <property type="protein sequence ID" value="HGZ60736.1"/>
    <property type="molecule type" value="Genomic_DNA"/>
</dbReference>
<sequence length="78" mass="9127">MARIELEKDERQIFFDTKVLDMIAEELRRLGFKYVTLIIEGYNSGSMLLHISRARRLSRVDKKEKKNTLSSVGLKVKL</sequence>
<evidence type="ECO:0000313" key="1">
    <source>
        <dbReference type="EMBL" id="HGZ60736.1"/>
    </source>
</evidence>
<protein>
    <submittedName>
        <fullName evidence="1">Uncharacterized protein</fullName>
    </submittedName>
</protein>